<keyword evidence="2" id="KW-0238">DNA-binding</keyword>
<dbReference type="PANTHER" id="PTHR30204">
    <property type="entry name" value="REDOX-CYCLING DRUG-SENSING TRANSCRIPTIONAL ACTIVATOR SOXR"/>
    <property type="match status" value="1"/>
</dbReference>
<proteinExistence type="predicted"/>
<feature type="domain" description="HTH merR-type" evidence="4">
    <location>
        <begin position="2"/>
        <end position="71"/>
    </location>
</feature>
<reference evidence="5 6" key="1">
    <citation type="submission" date="2017-11" db="EMBL/GenBank/DDBJ databases">
        <authorList>
            <person name="Han C.G."/>
        </authorList>
    </citation>
    <scope>NUCLEOTIDE SEQUENCE [LARGE SCALE GENOMIC DNA]</scope>
    <source>
        <strain evidence="5 6">A11</strain>
    </source>
</reference>
<reference evidence="5 6" key="2">
    <citation type="submission" date="2018-01" db="EMBL/GenBank/DDBJ databases">
        <title>Genomic study of Klebsiella pneumoniae.</title>
        <authorList>
            <person name="Yang Y."/>
            <person name="Bicalho R."/>
        </authorList>
    </citation>
    <scope>NUCLEOTIDE SEQUENCE [LARGE SCALE GENOMIC DNA]</scope>
    <source>
        <strain evidence="5 6">A11</strain>
    </source>
</reference>
<dbReference type="Pfam" id="PF22270">
    <property type="entry name" value="MlrA_helical"/>
    <property type="match status" value="1"/>
</dbReference>
<dbReference type="GO" id="GO:0003677">
    <property type="term" value="F:DNA binding"/>
    <property type="evidence" value="ECO:0007669"/>
    <property type="project" value="UniProtKB-KW"/>
</dbReference>
<dbReference type="Proteomes" id="UP000234505">
    <property type="component" value="Unassembled WGS sequence"/>
</dbReference>
<keyword evidence="1" id="KW-0805">Transcription regulation</keyword>
<name>A0A2J4R297_9ENTR</name>
<feature type="non-terminal residue" evidence="5">
    <location>
        <position position="154"/>
    </location>
</feature>
<dbReference type="InterPro" id="IPR000551">
    <property type="entry name" value="MerR-type_HTH_dom"/>
</dbReference>
<evidence type="ECO:0000259" key="4">
    <source>
        <dbReference type="PROSITE" id="PS50937"/>
    </source>
</evidence>
<dbReference type="Pfam" id="PF13411">
    <property type="entry name" value="MerR_1"/>
    <property type="match status" value="1"/>
</dbReference>
<dbReference type="InterPro" id="IPR053988">
    <property type="entry name" value="MlrA-like_helical"/>
</dbReference>
<keyword evidence="3" id="KW-0804">Transcription</keyword>
<dbReference type="InterPro" id="IPR009061">
    <property type="entry name" value="DNA-bd_dom_put_sf"/>
</dbReference>
<dbReference type="CDD" id="cd01104">
    <property type="entry name" value="HTH_MlrA-CarA"/>
    <property type="match status" value="1"/>
</dbReference>
<accession>A0A2J4R297</accession>
<evidence type="ECO:0000256" key="2">
    <source>
        <dbReference type="ARBA" id="ARBA00023125"/>
    </source>
</evidence>
<dbReference type="PROSITE" id="PS00552">
    <property type="entry name" value="HTH_MERR_1"/>
    <property type="match status" value="1"/>
</dbReference>
<dbReference type="PROSITE" id="PS50937">
    <property type="entry name" value="HTH_MERR_2"/>
    <property type="match status" value="1"/>
</dbReference>
<sequence length="154" mass="17562">MTYSIGEFAQLCGINATTLRAWQRRYGLLKPQRTDGGHRLYNDDDIQQALKILDWVKKGVPVSQVKPLLARPGARRTNNWITLQESMLQRLKEGKIESLRQLIYDAGRESPRPELVTEVLRPLRSQVSANVPAIMTLREILDGIIIAYTSFCLE</sequence>
<dbReference type="Gene3D" id="1.10.1660.10">
    <property type="match status" value="1"/>
</dbReference>
<dbReference type="SUPFAM" id="SSF46955">
    <property type="entry name" value="Putative DNA-binding domain"/>
    <property type="match status" value="1"/>
</dbReference>
<evidence type="ECO:0000256" key="1">
    <source>
        <dbReference type="ARBA" id="ARBA00023015"/>
    </source>
</evidence>
<organism evidence="5 6">
    <name type="scientific">Klebsiella michiganensis</name>
    <dbReference type="NCBI Taxonomy" id="1134687"/>
    <lineage>
        <taxon>Bacteria</taxon>
        <taxon>Pseudomonadati</taxon>
        <taxon>Pseudomonadota</taxon>
        <taxon>Gammaproteobacteria</taxon>
        <taxon>Enterobacterales</taxon>
        <taxon>Enterobacteriaceae</taxon>
        <taxon>Klebsiella/Raoultella group</taxon>
        <taxon>Klebsiella</taxon>
    </lineage>
</organism>
<dbReference type="InterPro" id="IPR047057">
    <property type="entry name" value="MerR_fam"/>
</dbReference>
<evidence type="ECO:0000313" key="5">
    <source>
        <dbReference type="EMBL" id="PLL37438.1"/>
    </source>
</evidence>
<dbReference type="EMBL" id="PIDS01000588">
    <property type="protein sequence ID" value="PLL37438.1"/>
    <property type="molecule type" value="Genomic_DNA"/>
</dbReference>
<comment type="caution">
    <text evidence="5">The sequence shown here is derived from an EMBL/GenBank/DDBJ whole genome shotgun (WGS) entry which is preliminary data.</text>
</comment>
<dbReference type="PANTHER" id="PTHR30204:SF67">
    <property type="entry name" value="HTH-TYPE TRANSCRIPTIONAL REGULATOR MLRA-RELATED"/>
    <property type="match status" value="1"/>
</dbReference>
<evidence type="ECO:0000313" key="6">
    <source>
        <dbReference type="Proteomes" id="UP000234505"/>
    </source>
</evidence>
<evidence type="ECO:0000256" key="3">
    <source>
        <dbReference type="ARBA" id="ARBA00023163"/>
    </source>
</evidence>
<dbReference type="GO" id="GO:0003700">
    <property type="term" value="F:DNA-binding transcription factor activity"/>
    <property type="evidence" value="ECO:0007669"/>
    <property type="project" value="InterPro"/>
</dbReference>
<dbReference type="AlphaFoldDB" id="A0A2J4R297"/>
<dbReference type="SMART" id="SM00422">
    <property type="entry name" value="HTH_MERR"/>
    <property type="match status" value="1"/>
</dbReference>
<gene>
    <name evidence="5" type="ORF">CWN50_17200</name>
</gene>
<protein>
    <submittedName>
        <fullName evidence="5">Helix-turn-helix-type transcriptional regulator</fullName>
    </submittedName>
</protein>